<keyword evidence="1" id="KW-0732">Signal</keyword>
<organism evidence="2 3">
    <name type="scientific">Halomonas salifodinae</name>
    <dbReference type="NCBI Taxonomy" id="438745"/>
    <lineage>
        <taxon>Bacteria</taxon>
        <taxon>Pseudomonadati</taxon>
        <taxon>Pseudomonadota</taxon>
        <taxon>Gammaproteobacteria</taxon>
        <taxon>Oceanospirillales</taxon>
        <taxon>Halomonadaceae</taxon>
        <taxon>Halomonas</taxon>
    </lineage>
</organism>
<name>A0ABW2F4R0_9GAMM</name>
<dbReference type="RefSeq" id="WP_346064135.1">
    <property type="nucleotide sequence ID" value="NZ_BAAADR010000045.1"/>
</dbReference>
<sequence length="102" mass="10903">MIRLLLTACLALALTACASVQSPLDDGYQVGDLTGTVIQLQAEYCATADPRERAFRLAALRAAGVPVPPSGACTDILSLIPDGELDIDVEQAERDRERFEAE</sequence>
<dbReference type="Proteomes" id="UP001596411">
    <property type="component" value="Unassembled WGS sequence"/>
</dbReference>
<accession>A0ABW2F4R0</accession>
<proteinExistence type="predicted"/>
<protein>
    <recommendedName>
        <fullName evidence="4">Lipoprotein</fullName>
    </recommendedName>
</protein>
<reference evidence="3" key="1">
    <citation type="journal article" date="2019" name="Int. J. Syst. Evol. Microbiol.">
        <title>The Global Catalogue of Microorganisms (GCM) 10K type strain sequencing project: providing services to taxonomists for standard genome sequencing and annotation.</title>
        <authorList>
            <consortium name="The Broad Institute Genomics Platform"/>
            <consortium name="The Broad Institute Genome Sequencing Center for Infectious Disease"/>
            <person name="Wu L."/>
            <person name="Ma J."/>
        </authorList>
    </citation>
    <scope>NUCLEOTIDE SEQUENCE [LARGE SCALE GENOMIC DNA]</scope>
    <source>
        <strain evidence="3">CGMCC 1.13666</strain>
    </source>
</reference>
<evidence type="ECO:0000313" key="3">
    <source>
        <dbReference type="Proteomes" id="UP001596411"/>
    </source>
</evidence>
<evidence type="ECO:0000256" key="1">
    <source>
        <dbReference type="SAM" id="SignalP"/>
    </source>
</evidence>
<dbReference type="EMBL" id="JBHSZP010000049">
    <property type="protein sequence ID" value="MFC7091887.1"/>
    <property type="molecule type" value="Genomic_DNA"/>
</dbReference>
<keyword evidence="3" id="KW-1185">Reference proteome</keyword>
<evidence type="ECO:0008006" key="4">
    <source>
        <dbReference type="Google" id="ProtNLM"/>
    </source>
</evidence>
<evidence type="ECO:0000313" key="2">
    <source>
        <dbReference type="EMBL" id="MFC7091887.1"/>
    </source>
</evidence>
<dbReference type="PROSITE" id="PS51257">
    <property type="entry name" value="PROKAR_LIPOPROTEIN"/>
    <property type="match status" value="1"/>
</dbReference>
<comment type="caution">
    <text evidence="2">The sequence shown here is derived from an EMBL/GenBank/DDBJ whole genome shotgun (WGS) entry which is preliminary data.</text>
</comment>
<feature type="signal peptide" evidence="1">
    <location>
        <begin position="1"/>
        <end position="18"/>
    </location>
</feature>
<gene>
    <name evidence="2" type="ORF">ACFQH5_20285</name>
</gene>
<feature type="chain" id="PRO_5045457506" description="Lipoprotein" evidence="1">
    <location>
        <begin position="19"/>
        <end position="102"/>
    </location>
</feature>